<evidence type="ECO:0000256" key="4">
    <source>
        <dbReference type="ARBA" id="ARBA00022989"/>
    </source>
</evidence>
<evidence type="ECO:0000256" key="8">
    <source>
        <dbReference type="RuleBase" id="RU079119"/>
    </source>
</evidence>
<keyword evidence="12" id="KW-1185">Reference proteome</keyword>
<keyword evidence="2 8" id="KW-0808">Transferase</keyword>
<organism evidence="11 12">
    <name type="scientific">Porcisia hertigi</name>
    <dbReference type="NCBI Taxonomy" id="2761500"/>
    <lineage>
        <taxon>Eukaryota</taxon>
        <taxon>Discoba</taxon>
        <taxon>Euglenozoa</taxon>
        <taxon>Kinetoplastea</taxon>
        <taxon>Metakinetoplastina</taxon>
        <taxon>Trypanosomatida</taxon>
        <taxon>Trypanosomatidae</taxon>
        <taxon>Leishmaniinae</taxon>
        <taxon>Porcisia</taxon>
    </lineage>
</organism>
<keyword evidence="6 8" id="KW-0012">Acyltransferase</keyword>
<dbReference type="InterPro" id="IPR039859">
    <property type="entry name" value="PFA4/ZDH16/20/ERF2-like"/>
</dbReference>
<dbReference type="Pfam" id="PF01529">
    <property type="entry name" value="DHHC"/>
    <property type="match status" value="1"/>
</dbReference>
<evidence type="ECO:0000313" key="11">
    <source>
        <dbReference type="EMBL" id="KAG5498630.1"/>
    </source>
</evidence>
<evidence type="ECO:0000259" key="10">
    <source>
        <dbReference type="Pfam" id="PF01529"/>
    </source>
</evidence>
<reference evidence="11 12" key="1">
    <citation type="submission" date="2021-02" db="EMBL/GenBank/DDBJ databases">
        <title>Porcisia hertigi Genome sequencing and assembly.</title>
        <authorList>
            <person name="Almutairi H."/>
            <person name="Gatherer D."/>
        </authorList>
    </citation>
    <scope>NUCLEOTIDE SEQUENCE [LARGE SCALE GENOMIC DNA]</scope>
    <source>
        <strain evidence="11 12">C119</strain>
    </source>
</reference>
<dbReference type="PROSITE" id="PS50216">
    <property type="entry name" value="DHHC"/>
    <property type="match status" value="1"/>
</dbReference>
<proteinExistence type="inferred from homology"/>
<dbReference type="GO" id="GO:0016020">
    <property type="term" value="C:membrane"/>
    <property type="evidence" value="ECO:0007669"/>
    <property type="project" value="UniProtKB-SubCell"/>
</dbReference>
<dbReference type="GO" id="GO:0019706">
    <property type="term" value="F:protein-cysteine S-palmitoyltransferase activity"/>
    <property type="evidence" value="ECO:0007669"/>
    <property type="project" value="UniProtKB-EC"/>
</dbReference>
<feature type="transmembrane region" description="Helical" evidence="8">
    <location>
        <begin position="604"/>
        <end position="627"/>
    </location>
</feature>
<evidence type="ECO:0000256" key="7">
    <source>
        <dbReference type="ARBA" id="ARBA00038298"/>
    </source>
</evidence>
<evidence type="ECO:0000313" key="12">
    <source>
        <dbReference type="Proteomes" id="UP000674318"/>
    </source>
</evidence>
<feature type="region of interest" description="Disordered" evidence="9">
    <location>
        <begin position="80"/>
        <end position="108"/>
    </location>
</feature>
<dbReference type="GO" id="GO:0006612">
    <property type="term" value="P:protein targeting to membrane"/>
    <property type="evidence" value="ECO:0007669"/>
    <property type="project" value="TreeGrafter"/>
</dbReference>
<dbReference type="InterPro" id="IPR001594">
    <property type="entry name" value="Palmitoyltrfase_DHHC"/>
</dbReference>
<keyword evidence="4 8" id="KW-1133">Transmembrane helix</keyword>
<dbReference type="EMBL" id="JAFJZO010000030">
    <property type="protein sequence ID" value="KAG5498630.1"/>
    <property type="molecule type" value="Genomic_DNA"/>
</dbReference>
<dbReference type="KEGG" id="phet:94289017"/>
<feature type="region of interest" description="Disordered" evidence="9">
    <location>
        <begin position="1"/>
        <end position="62"/>
    </location>
</feature>
<dbReference type="GO" id="GO:0005794">
    <property type="term" value="C:Golgi apparatus"/>
    <property type="evidence" value="ECO:0007669"/>
    <property type="project" value="TreeGrafter"/>
</dbReference>
<dbReference type="EC" id="2.3.1.225" evidence="8"/>
<name>A0A836I876_9TRYP</name>
<feature type="domain" description="Palmitoyltransferase DHHC" evidence="10">
    <location>
        <begin position="514"/>
        <end position="641"/>
    </location>
</feature>
<evidence type="ECO:0000256" key="1">
    <source>
        <dbReference type="ARBA" id="ARBA00004141"/>
    </source>
</evidence>
<comment type="subcellular location">
    <subcellularLocation>
        <location evidence="1">Membrane</location>
        <topology evidence="1">Multi-pass membrane protein</topology>
    </subcellularLocation>
</comment>
<evidence type="ECO:0000256" key="3">
    <source>
        <dbReference type="ARBA" id="ARBA00022692"/>
    </source>
</evidence>
<evidence type="ECO:0000256" key="5">
    <source>
        <dbReference type="ARBA" id="ARBA00023136"/>
    </source>
</evidence>
<evidence type="ECO:0000256" key="2">
    <source>
        <dbReference type="ARBA" id="ARBA00022679"/>
    </source>
</evidence>
<feature type="compositionally biased region" description="Basic and acidic residues" evidence="9">
    <location>
        <begin position="136"/>
        <end position="150"/>
    </location>
</feature>
<dbReference type="AlphaFoldDB" id="A0A836I876"/>
<dbReference type="GO" id="GO:0005783">
    <property type="term" value="C:endoplasmic reticulum"/>
    <property type="evidence" value="ECO:0007669"/>
    <property type="project" value="TreeGrafter"/>
</dbReference>
<feature type="transmembrane region" description="Helical" evidence="8">
    <location>
        <begin position="371"/>
        <end position="391"/>
    </location>
</feature>
<feature type="transmembrane region" description="Helical" evidence="8">
    <location>
        <begin position="341"/>
        <end position="365"/>
    </location>
</feature>
<protein>
    <recommendedName>
        <fullName evidence="8">Palmitoyltransferase</fullName>
        <ecNumber evidence="8">2.3.1.225</ecNumber>
    </recommendedName>
</protein>
<feature type="compositionally biased region" description="Polar residues" evidence="9">
    <location>
        <begin position="1"/>
        <end position="12"/>
    </location>
</feature>
<comment type="domain">
    <text evidence="8">The DHHC domain is required for palmitoyltransferase activity.</text>
</comment>
<dbReference type="PANTHER" id="PTHR22883:SF23">
    <property type="entry name" value="PALMITOYLTRANSFERASE ZDHHC6"/>
    <property type="match status" value="1"/>
</dbReference>
<feature type="transmembrane region" description="Helical" evidence="8">
    <location>
        <begin position="562"/>
        <end position="584"/>
    </location>
</feature>
<comment type="caution">
    <text evidence="11">The sequence shown here is derived from an EMBL/GenBank/DDBJ whole genome shotgun (WGS) entry which is preliminary data.</text>
</comment>
<keyword evidence="5 8" id="KW-0472">Membrane</keyword>
<evidence type="ECO:0000256" key="6">
    <source>
        <dbReference type="ARBA" id="ARBA00023315"/>
    </source>
</evidence>
<comment type="catalytic activity">
    <reaction evidence="8">
        <text>L-cysteinyl-[protein] + hexadecanoyl-CoA = S-hexadecanoyl-L-cysteinyl-[protein] + CoA</text>
        <dbReference type="Rhea" id="RHEA:36683"/>
        <dbReference type="Rhea" id="RHEA-COMP:10131"/>
        <dbReference type="Rhea" id="RHEA-COMP:11032"/>
        <dbReference type="ChEBI" id="CHEBI:29950"/>
        <dbReference type="ChEBI" id="CHEBI:57287"/>
        <dbReference type="ChEBI" id="CHEBI:57379"/>
        <dbReference type="ChEBI" id="CHEBI:74151"/>
        <dbReference type="EC" id="2.3.1.225"/>
    </reaction>
</comment>
<dbReference type="PANTHER" id="PTHR22883">
    <property type="entry name" value="ZINC FINGER DHHC DOMAIN CONTAINING PROTEIN"/>
    <property type="match status" value="1"/>
</dbReference>
<dbReference type="RefSeq" id="XP_067755384.1">
    <property type="nucleotide sequence ID" value="XM_067898940.1"/>
</dbReference>
<keyword evidence="3 8" id="KW-0812">Transmembrane</keyword>
<feature type="region of interest" description="Disordered" evidence="9">
    <location>
        <begin position="120"/>
        <end position="152"/>
    </location>
</feature>
<comment type="similarity">
    <text evidence="7">Belongs to the DHHC palmitoyltransferase family. PFA5 subfamily.</text>
</comment>
<sequence>MSQSPAAQSSHYSPPEGGGTMRLPTTASERESTHATAQPPGTPKNSAPLPYHSLPSSAAVTQPDEWQPIVAVMKTCPQGAAASLSGSTHGSDAQEGQPAPSCHSEERTCSSLIQRQAIAHPPLGRCSRPPDLMNSAKRDLHRSPEARGVEDSSDAVVAHLECQPWNITVRGAAPRGRAAPMMSFSPTTACDTSTCLTKRYGGGAVLESPVEGAANELLNPLRREGRCSRGGSSSSSVVAPDDEPIPSLSTTEYAEESEGPSFSLSRIPPPRTAEEYEARVAEVAHVRCGLGQELEGDAKDVYGPTWPFSRRMFASTVFGTRECPAPNCDHKTNIQAVTGPCIWTLPIIYGALMAYPVFTTVAYVGEYAWQGIIGLWLLSGVTIVFVTLCAFTNPGVVPRRRLKNITESGDVLIVRVPAPNAKAVLDKLQELPDTMVTPSAAKGGDGGGENATAEALRSAVADGDVPASVFNHRRSALYSMLRYFETDTGRILPYNPRLSESELAVPTLEFPILFCRTCRVARGPRTHHCRVCNNCVDEMDHHCPWTNSCIGRNNYPYFFGSLFFLHVMVLYALLYNFALNIRFIYLHPTWSVSRLLRYSYGMPIIVYLSFFVLGLFFFPLLVCHVYMTCQGLTTTEMLKKKWKASQYFGGINPWSQKHWYQNFYSRLFRRWPAAQDDPLCWLDSRYYYGVTVAAAVEDQKIDWLISLPPDERRIVQERSALEWEVGAKGREKQEADIVWVALEKRGFRVA</sequence>
<accession>A0A836I876</accession>
<dbReference type="Proteomes" id="UP000674318">
    <property type="component" value="Unassembled WGS sequence"/>
</dbReference>
<dbReference type="GeneID" id="94289017"/>
<dbReference type="OrthoDB" id="4096362at2759"/>
<feature type="region of interest" description="Disordered" evidence="9">
    <location>
        <begin position="223"/>
        <end position="269"/>
    </location>
</feature>
<gene>
    <name evidence="11" type="ORF">JKF63_02916</name>
</gene>
<evidence type="ECO:0000256" key="9">
    <source>
        <dbReference type="SAM" id="MobiDB-lite"/>
    </source>
</evidence>